<dbReference type="AlphaFoldDB" id="A0AAV2HH15"/>
<accession>A0AAV2HH15</accession>
<proteinExistence type="inferred from homology"/>
<feature type="compositionally biased region" description="Acidic residues" evidence="8">
    <location>
        <begin position="503"/>
        <end position="521"/>
    </location>
</feature>
<dbReference type="GO" id="GO:0005525">
    <property type="term" value="F:GTP binding"/>
    <property type="evidence" value="ECO:0007669"/>
    <property type="project" value="UniProtKB-KW"/>
</dbReference>
<dbReference type="InterPro" id="IPR012971">
    <property type="entry name" value="NOG2_N_dom"/>
</dbReference>
<evidence type="ECO:0000256" key="4">
    <source>
        <dbReference type="ARBA" id="ARBA00023242"/>
    </source>
</evidence>
<name>A0AAV2HH15_LYMST</name>
<dbReference type="EMBL" id="CAXITT010000124">
    <property type="protein sequence ID" value="CAL1532729.1"/>
    <property type="molecule type" value="Genomic_DNA"/>
</dbReference>
<feature type="region of interest" description="Disordered" evidence="8">
    <location>
        <begin position="633"/>
        <end position="795"/>
    </location>
</feature>
<dbReference type="InterPro" id="IPR006073">
    <property type="entry name" value="GTP-bd"/>
</dbReference>
<evidence type="ECO:0000256" key="2">
    <source>
        <dbReference type="ARBA" id="ARBA00022741"/>
    </source>
</evidence>
<feature type="compositionally biased region" description="Low complexity" evidence="8">
    <location>
        <begin position="635"/>
        <end position="669"/>
    </location>
</feature>
<feature type="compositionally biased region" description="Basic and acidic residues" evidence="8">
    <location>
        <begin position="474"/>
        <end position="502"/>
    </location>
</feature>
<dbReference type="CDD" id="cd01858">
    <property type="entry name" value="NGP_1"/>
    <property type="match status" value="1"/>
</dbReference>
<keyword evidence="2 7" id="KW-0547">Nucleotide-binding</keyword>
<sequence length="795" mass="89777">MGKPRQTLNKANHSMNPDRPKTSAGMRDRSTINRIQMYRNFKPKRDRSGRIIKAAPFQSTLKSGSMARVEPNRKWFGNTRVVTQNALQAFNEAMNKVKADPYKVVMNPTKNPVTLLSYTPKAATAPRLLDREPFEQVFGKKATRKRPTLSTYDLGEMVKNAEDDLTKWEESQSLVVTHEDGVKDGQLEIVFKAGTSKRIWNELYKVIDSSDVLVQVLDARDPNGTRCRQVESYLKREKPHKHLVFVLNKADLVPNWAIKKWVAILSAEHPTMAFRASITNCFGKGDLISLLRQFTKLHKDKKQVSVGLIGYPNVGKSSIINALKSKKVCNVAPVPGETKVWQYVTLMNNLFLIDCPGIVYPTGATPTDLVLKGVVRVEKVNQPEDYIHAVLERVKKEYVQKTYGITDWETPEDFLEQVAKKSGRLLKGGEADLSTVAKNILNDYQRGKIPYFVRPPESELVEDEEQEDDTVNEEIDKAKTDEKDADKDIETEKENVIEHESISVDDELITPELEEEVESDDGSSQKMDIKESKSIKSKDQKKEKKGLASIHPFFQRASRKLGDIKKKMAKLKQNLKDIQSKKKERESKKSNPETELDSSAQNKLAADEVNIVASSKNVIGQLPQYMKLPTDDIFSSELPRSKSLSSKPTPNKKSTPNKSSVTQSPSPVKSSRKRKIDDETTPTPTAKKGRPSIVSTPRGAVAVSNLDTSSSSAPGSGKRTTDSATPSTKKSTPQATSSSKRRKNKRLREEDEEETPQPKGLEKRRIQRQEIREMNKKTDFYKEKDVKNRRQSRRQ</sequence>
<comment type="subunit">
    <text evidence="6">Interacts with LYAR and RPL23A. Interacts with the nuclear importin-beta receptor and, at a lower extent, with importin-alpha.</text>
</comment>
<feature type="region of interest" description="Disordered" evidence="8">
    <location>
        <begin position="455"/>
        <end position="552"/>
    </location>
</feature>
<dbReference type="InterPro" id="IPR027417">
    <property type="entry name" value="P-loop_NTPase"/>
</dbReference>
<keyword evidence="3 7" id="KW-0342">GTP-binding</keyword>
<dbReference type="Gene3D" id="1.10.1580.10">
    <property type="match status" value="1"/>
</dbReference>
<dbReference type="InterPro" id="IPR023179">
    <property type="entry name" value="GTP-bd_ortho_bundle_sf"/>
</dbReference>
<evidence type="ECO:0000259" key="9">
    <source>
        <dbReference type="PROSITE" id="PS51721"/>
    </source>
</evidence>
<evidence type="ECO:0000256" key="3">
    <source>
        <dbReference type="ARBA" id="ARBA00023134"/>
    </source>
</evidence>
<protein>
    <recommendedName>
        <fullName evidence="7">Nucleolar GTP-binding protein 2</fullName>
    </recommendedName>
</protein>
<dbReference type="GO" id="GO:0005730">
    <property type="term" value="C:nucleolus"/>
    <property type="evidence" value="ECO:0007669"/>
    <property type="project" value="UniProtKB-SubCell"/>
</dbReference>
<dbReference type="PANTHER" id="PTHR11089">
    <property type="entry name" value="GTP-BINDING PROTEIN-RELATED"/>
    <property type="match status" value="1"/>
</dbReference>
<dbReference type="Proteomes" id="UP001497497">
    <property type="component" value="Unassembled WGS sequence"/>
</dbReference>
<feature type="compositionally biased region" description="Polar residues" evidence="8">
    <location>
        <begin position="705"/>
        <end position="714"/>
    </location>
</feature>
<evidence type="ECO:0000256" key="6">
    <source>
        <dbReference type="ARBA" id="ARBA00065814"/>
    </source>
</evidence>
<comment type="similarity">
    <text evidence="7">Belongs to the TRAFAC class YlqF/YawG GTPase family. NOG2 subfamily.</text>
</comment>
<evidence type="ECO:0000313" key="11">
    <source>
        <dbReference type="Proteomes" id="UP001497497"/>
    </source>
</evidence>
<comment type="function">
    <text evidence="5">GTPase that associates with pre-60S ribosomal subunits in the nucleolus and is required for their nuclear export and maturation. May promote cell proliferation possibly by increasing p53/TP53 protein levels, and consequently those of its downstream product CDKN1A/p21, and decreasing RPL23A protein levels.</text>
</comment>
<dbReference type="FunFam" id="3.40.50.300:FF:000559">
    <property type="entry name" value="Nuclear/nucleolar GTPase 2"/>
    <property type="match status" value="1"/>
</dbReference>
<dbReference type="FunFam" id="1.10.1580.10:FF:000001">
    <property type="entry name" value="Nucleolar GTP-binding protein 2"/>
    <property type="match status" value="1"/>
</dbReference>
<feature type="compositionally biased region" description="Acidic residues" evidence="8">
    <location>
        <begin position="459"/>
        <end position="473"/>
    </location>
</feature>
<gene>
    <name evidence="10" type="ORF">GSLYS_00006747001</name>
</gene>
<dbReference type="PANTHER" id="PTHR11089:SF9">
    <property type="entry name" value="NUCLEOLAR GTP-BINDING PROTEIN 2"/>
    <property type="match status" value="1"/>
</dbReference>
<evidence type="ECO:0000256" key="7">
    <source>
        <dbReference type="RuleBase" id="RU364023"/>
    </source>
</evidence>
<evidence type="ECO:0000256" key="5">
    <source>
        <dbReference type="ARBA" id="ARBA00054763"/>
    </source>
</evidence>
<feature type="compositionally biased region" description="Basic and acidic residues" evidence="8">
    <location>
        <begin position="527"/>
        <end position="546"/>
    </location>
</feature>
<organism evidence="10 11">
    <name type="scientific">Lymnaea stagnalis</name>
    <name type="common">Great pond snail</name>
    <name type="synonym">Helix stagnalis</name>
    <dbReference type="NCBI Taxonomy" id="6523"/>
    <lineage>
        <taxon>Eukaryota</taxon>
        <taxon>Metazoa</taxon>
        <taxon>Spiralia</taxon>
        <taxon>Lophotrochozoa</taxon>
        <taxon>Mollusca</taxon>
        <taxon>Gastropoda</taxon>
        <taxon>Heterobranchia</taxon>
        <taxon>Euthyneura</taxon>
        <taxon>Panpulmonata</taxon>
        <taxon>Hygrophila</taxon>
        <taxon>Lymnaeoidea</taxon>
        <taxon>Lymnaeidae</taxon>
        <taxon>Lymnaea</taxon>
    </lineage>
</organism>
<dbReference type="Pfam" id="PF08153">
    <property type="entry name" value="NGP1NT"/>
    <property type="match status" value="1"/>
</dbReference>
<feature type="compositionally biased region" description="Basic and acidic residues" evidence="8">
    <location>
        <begin position="574"/>
        <end position="592"/>
    </location>
</feature>
<dbReference type="InterPro" id="IPR030378">
    <property type="entry name" value="G_CP_dom"/>
</dbReference>
<dbReference type="Pfam" id="PF01926">
    <property type="entry name" value="MMR_HSR1"/>
    <property type="match status" value="1"/>
</dbReference>
<keyword evidence="11" id="KW-1185">Reference proteome</keyword>
<evidence type="ECO:0000256" key="8">
    <source>
        <dbReference type="SAM" id="MobiDB-lite"/>
    </source>
</evidence>
<dbReference type="InterPro" id="IPR050755">
    <property type="entry name" value="TRAFAC_YlqF/YawG_RiboMat"/>
</dbReference>
<feature type="compositionally biased region" description="Polar residues" evidence="8">
    <location>
        <begin position="1"/>
        <end position="15"/>
    </location>
</feature>
<dbReference type="SUPFAM" id="SSF52540">
    <property type="entry name" value="P-loop containing nucleoside triphosphate hydrolases"/>
    <property type="match status" value="1"/>
</dbReference>
<feature type="region of interest" description="Disordered" evidence="8">
    <location>
        <begin position="1"/>
        <end position="28"/>
    </location>
</feature>
<dbReference type="InterPro" id="IPR024929">
    <property type="entry name" value="GNL2_CP_dom"/>
</dbReference>
<feature type="domain" description="CP-type G" evidence="9">
    <location>
        <begin position="200"/>
        <end position="361"/>
    </location>
</feature>
<dbReference type="PROSITE" id="PS51721">
    <property type="entry name" value="G_CP"/>
    <property type="match status" value="1"/>
</dbReference>
<reference evidence="10 11" key="1">
    <citation type="submission" date="2024-04" db="EMBL/GenBank/DDBJ databases">
        <authorList>
            <consortium name="Genoscope - CEA"/>
            <person name="William W."/>
        </authorList>
    </citation>
    <scope>NUCLEOTIDE SEQUENCE [LARGE SCALE GENOMIC DNA]</scope>
</reference>
<keyword evidence="4 7" id="KW-0539">Nucleus</keyword>
<feature type="region of interest" description="Disordered" evidence="8">
    <location>
        <begin position="570"/>
        <end position="603"/>
    </location>
</feature>
<evidence type="ECO:0000256" key="1">
    <source>
        <dbReference type="ARBA" id="ARBA00004604"/>
    </source>
</evidence>
<comment type="subcellular location">
    <subcellularLocation>
        <location evidence="1 7">Nucleus</location>
        <location evidence="1 7">Nucleolus</location>
    </subcellularLocation>
</comment>
<dbReference type="Gene3D" id="3.40.50.300">
    <property type="entry name" value="P-loop containing nucleotide triphosphate hydrolases"/>
    <property type="match status" value="1"/>
</dbReference>
<feature type="compositionally biased region" description="Basic and acidic residues" evidence="8">
    <location>
        <begin position="760"/>
        <end position="788"/>
    </location>
</feature>
<comment type="caution">
    <text evidence="10">The sequence shown here is derived from an EMBL/GenBank/DDBJ whole genome shotgun (WGS) entry which is preliminary data.</text>
</comment>
<feature type="compositionally biased region" description="Polar residues" evidence="8">
    <location>
        <begin position="722"/>
        <end position="736"/>
    </location>
</feature>
<evidence type="ECO:0000313" key="10">
    <source>
        <dbReference type="EMBL" id="CAL1532729.1"/>
    </source>
</evidence>
<feature type="compositionally biased region" description="Basic and acidic residues" evidence="8">
    <location>
        <begin position="16"/>
        <end position="28"/>
    </location>
</feature>